<gene>
    <name evidence="5" type="ORF">ACFFLM_02295</name>
</gene>
<keyword evidence="1" id="KW-0346">Stress response</keyword>
<evidence type="ECO:0000256" key="3">
    <source>
        <dbReference type="ARBA" id="ARBA00038493"/>
    </source>
</evidence>
<organism evidence="5 6">
    <name type="scientific">Deinococcus oregonensis</name>
    <dbReference type="NCBI Taxonomy" id="1805970"/>
    <lineage>
        <taxon>Bacteria</taxon>
        <taxon>Thermotogati</taxon>
        <taxon>Deinococcota</taxon>
        <taxon>Deinococci</taxon>
        <taxon>Deinococcales</taxon>
        <taxon>Deinococcaceae</taxon>
        <taxon>Deinococcus</taxon>
    </lineage>
</organism>
<evidence type="ECO:0000313" key="5">
    <source>
        <dbReference type="EMBL" id="MFB9990817.1"/>
    </source>
</evidence>
<dbReference type="PANTHER" id="PTHR48094:SF11">
    <property type="entry name" value="GLUTATHIONE-INDEPENDENT GLYOXALASE HSP31-RELATED"/>
    <property type="match status" value="1"/>
</dbReference>
<dbReference type="EMBL" id="JBHLYR010000009">
    <property type="protein sequence ID" value="MFB9990817.1"/>
    <property type="molecule type" value="Genomic_DNA"/>
</dbReference>
<dbReference type="CDD" id="cd03141">
    <property type="entry name" value="GATase1_Hsp31_like"/>
    <property type="match status" value="1"/>
</dbReference>
<reference evidence="5 6" key="1">
    <citation type="submission" date="2024-09" db="EMBL/GenBank/DDBJ databases">
        <authorList>
            <person name="Sun Q."/>
            <person name="Mori K."/>
        </authorList>
    </citation>
    <scope>NUCLEOTIDE SEQUENCE [LARGE SCALE GENOMIC DNA]</scope>
    <source>
        <strain evidence="5 6">JCM 13503</strain>
    </source>
</reference>
<dbReference type="InterPro" id="IPR050325">
    <property type="entry name" value="Prot/Nucl_acid_deglycase"/>
</dbReference>
<comment type="caution">
    <text evidence="5">The sequence shown here is derived from an EMBL/GenBank/DDBJ whole genome shotgun (WGS) entry which is preliminary data.</text>
</comment>
<evidence type="ECO:0000256" key="2">
    <source>
        <dbReference type="ARBA" id="ARBA00023239"/>
    </source>
</evidence>
<dbReference type="InterPro" id="IPR029062">
    <property type="entry name" value="Class_I_gatase-like"/>
</dbReference>
<dbReference type="Proteomes" id="UP001589733">
    <property type="component" value="Unassembled WGS sequence"/>
</dbReference>
<keyword evidence="5" id="KW-0315">Glutamine amidotransferase</keyword>
<dbReference type="SUPFAM" id="SSF52317">
    <property type="entry name" value="Class I glutamine amidotransferase-like"/>
    <property type="match status" value="1"/>
</dbReference>
<proteinExistence type="inferred from homology"/>
<feature type="domain" description="DJ-1/PfpI" evidence="4">
    <location>
        <begin position="29"/>
        <end position="222"/>
    </location>
</feature>
<evidence type="ECO:0000259" key="4">
    <source>
        <dbReference type="Pfam" id="PF01965"/>
    </source>
</evidence>
<name>A0ABV6AUZ2_9DEIO</name>
<sequence length="233" mass="25120">MPSTTRNILFVLTSHSDLGGLRPTGFYLPELAHPYHVFAQAGYTMDFVSPQGGQPPMDGANRDDPQQQAILDDSALMARINASLHPDQVKANTYDLIFYIGGHGTMWDFPNNTRLAEVAAQIYEQGGMVAAVCHGPAGLVNIRLSDGSFLVSGKRVAAFTNEEEQAVQLTLVVPFLLESALIERGAQHTKAANFQAHVEVDGRLATGQNPASALPLAKAIVQKLERTPELATD</sequence>
<dbReference type="RefSeq" id="WP_380005124.1">
    <property type="nucleotide sequence ID" value="NZ_JBHLYR010000009.1"/>
</dbReference>
<dbReference type="Gene3D" id="3.40.50.880">
    <property type="match status" value="1"/>
</dbReference>
<dbReference type="InterPro" id="IPR002818">
    <property type="entry name" value="DJ-1/PfpI"/>
</dbReference>
<accession>A0ABV6AUZ2</accession>
<evidence type="ECO:0000256" key="1">
    <source>
        <dbReference type="ARBA" id="ARBA00023016"/>
    </source>
</evidence>
<comment type="similarity">
    <text evidence="3">Belongs to the peptidase C56 family. HSP31-like subfamily.</text>
</comment>
<keyword evidence="2" id="KW-0456">Lyase</keyword>
<dbReference type="PANTHER" id="PTHR48094">
    <property type="entry name" value="PROTEIN/NUCLEIC ACID DEGLYCASE DJ-1-RELATED"/>
    <property type="match status" value="1"/>
</dbReference>
<dbReference type="Pfam" id="PF01965">
    <property type="entry name" value="DJ-1_PfpI"/>
    <property type="match status" value="1"/>
</dbReference>
<protein>
    <submittedName>
        <fullName evidence="5">Type 1 glutamine amidotransferase domain-containing protein</fullName>
    </submittedName>
</protein>
<keyword evidence="6" id="KW-1185">Reference proteome</keyword>
<evidence type="ECO:0000313" key="6">
    <source>
        <dbReference type="Proteomes" id="UP001589733"/>
    </source>
</evidence>